<proteinExistence type="predicted"/>
<dbReference type="Gene3D" id="1.10.260.40">
    <property type="entry name" value="lambda repressor-like DNA-binding domains"/>
    <property type="match status" value="1"/>
</dbReference>
<keyword evidence="6" id="KW-1185">Reference proteome</keyword>
<comment type="caution">
    <text evidence="5">The sequence shown here is derived from an EMBL/GenBank/DDBJ whole genome shotgun (WGS) entry which is preliminary data.</text>
</comment>
<accession>A0A0R2IML2</accession>
<dbReference type="GO" id="GO:0003677">
    <property type="term" value="F:DNA binding"/>
    <property type="evidence" value="ECO:0007669"/>
    <property type="project" value="UniProtKB-KW"/>
</dbReference>
<feature type="coiled-coil region" evidence="2">
    <location>
        <begin position="56"/>
        <end position="90"/>
    </location>
</feature>
<dbReference type="InterPro" id="IPR001387">
    <property type="entry name" value="Cro/C1-type_HTH"/>
</dbReference>
<sequence length="178" mass="20366">MGGFTMSIALQLKQARENSGYSQNEVATILHISRQSISKWENERAYPDLDNLIDLSEVYKVSLDDLIREKQELKEKLDLNDAQIDEQQKRLSNVNTKLYQNTDEGLILLIVSLISTMIPPVGIFVPMYVLWRNNKYNSLYKTIMLVSIIAIIVSLTNSFVIFSDLFLNLGTNTVYPTK</sequence>
<dbReference type="Pfam" id="PF01381">
    <property type="entry name" value="HTH_3"/>
    <property type="match status" value="1"/>
</dbReference>
<dbReference type="PROSITE" id="PS50943">
    <property type="entry name" value="HTH_CROC1"/>
    <property type="match status" value="1"/>
</dbReference>
<dbReference type="OrthoDB" id="9805856at2"/>
<dbReference type="Proteomes" id="UP000051568">
    <property type="component" value="Unassembled WGS sequence"/>
</dbReference>
<dbReference type="CDD" id="cd00093">
    <property type="entry name" value="HTH_XRE"/>
    <property type="match status" value="1"/>
</dbReference>
<evidence type="ECO:0000313" key="6">
    <source>
        <dbReference type="Proteomes" id="UP000051568"/>
    </source>
</evidence>
<dbReference type="SUPFAM" id="SSF47413">
    <property type="entry name" value="lambda repressor-like DNA-binding domains"/>
    <property type="match status" value="1"/>
</dbReference>
<name>A0A0R2IML2_9LACO</name>
<dbReference type="PATRIC" id="fig|319652.3.peg.1482"/>
<keyword evidence="3" id="KW-1133">Transmembrane helix</keyword>
<dbReference type="PANTHER" id="PTHR46558">
    <property type="entry name" value="TRACRIPTIONAL REGULATORY PROTEIN-RELATED-RELATED"/>
    <property type="match status" value="1"/>
</dbReference>
<evidence type="ECO:0000313" key="5">
    <source>
        <dbReference type="EMBL" id="KRN66216.1"/>
    </source>
</evidence>
<keyword evidence="1 5" id="KW-0238">DNA-binding</keyword>
<gene>
    <name evidence="5" type="ORF">IV80_GL001464</name>
</gene>
<protein>
    <submittedName>
        <fullName evidence="5">DNA-binding helix-turn-helix protein</fullName>
    </submittedName>
</protein>
<feature type="transmembrane region" description="Helical" evidence="3">
    <location>
        <begin position="143"/>
        <end position="162"/>
    </location>
</feature>
<reference evidence="5 6" key="1">
    <citation type="journal article" date="2015" name="Genome Announc.">
        <title>Expanding the biotechnology potential of lactobacilli through comparative genomics of 213 strains and associated genera.</title>
        <authorList>
            <person name="Sun Z."/>
            <person name="Harris H.M."/>
            <person name="McCann A."/>
            <person name="Guo C."/>
            <person name="Argimon S."/>
            <person name="Zhang W."/>
            <person name="Yang X."/>
            <person name="Jeffery I.B."/>
            <person name="Cooney J.C."/>
            <person name="Kagawa T.F."/>
            <person name="Liu W."/>
            <person name="Song Y."/>
            <person name="Salvetti E."/>
            <person name="Wrobel A."/>
            <person name="Rasinkangas P."/>
            <person name="Parkhill J."/>
            <person name="Rea M.C."/>
            <person name="O'Sullivan O."/>
            <person name="Ritari J."/>
            <person name="Douillard F.P."/>
            <person name="Paul Ross R."/>
            <person name="Yang R."/>
            <person name="Briner A.E."/>
            <person name="Felis G.E."/>
            <person name="de Vos W.M."/>
            <person name="Barrangou R."/>
            <person name="Klaenhammer T.R."/>
            <person name="Caufield P.W."/>
            <person name="Cui Y."/>
            <person name="Zhang H."/>
            <person name="O'Toole P.W."/>
        </authorList>
    </citation>
    <scope>NUCLEOTIDE SEQUENCE [LARGE SCALE GENOMIC DNA]</scope>
    <source>
        <strain evidence="5 6">DSM 17757</strain>
    </source>
</reference>
<keyword evidence="3" id="KW-0472">Membrane</keyword>
<dbReference type="InterPro" id="IPR010982">
    <property type="entry name" value="Lambda_DNA-bd_dom_sf"/>
</dbReference>
<organism evidence="5 6">
    <name type="scientific">Pediococcus cellicola</name>
    <dbReference type="NCBI Taxonomy" id="319652"/>
    <lineage>
        <taxon>Bacteria</taxon>
        <taxon>Bacillati</taxon>
        <taxon>Bacillota</taxon>
        <taxon>Bacilli</taxon>
        <taxon>Lactobacillales</taxon>
        <taxon>Lactobacillaceae</taxon>
        <taxon>Pediococcus</taxon>
    </lineage>
</organism>
<feature type="domain" description="HTH cro/C1-type" evidence="4">
    <location>
        <begin position="12"/>
        <end position="66"/>
    </location>
</feature>
<dbReference type="PANTHER" id="PTHR46558:SF4">
    <property type="entry name" value="DNA-BIDING PHAGE PROTEIN"/>
    <property type="match status" value="1"/>
</dbReference>
<dbReference type="EMBL" id="JQBR01000005">
    <property type="protein sequence ID" value="KRN66216.1"/>
    <property type="molecule type" value="Genomic_DNA"/>
</dbReference>
<evidence type="ECO:0000256" key="1">
    <source>
        <dbReference type="ARBA" id="ARBA00023125"/>
    </source>
</evidence>
<dbReference type="SMART" id="SM00530">
    <property type="entry name" value="HTH_XRE"/>
    <property type="match status" value="1"/>
</dbReference>
<evidence type="ECO:0000256" key="3">
    <source>
        <dbReference type="SAM" id="Phobius"/>
    </source>
</evidence>
<evidence type="ECO:0000256" key="2">
    <source>
        <dbReference type="SAM" id="Coils"/>
    </source>
</evidence>
<keyword evidence="2" id="KW-0175">Coiled coil</keyword>
<dbReference type="STRING" id="319652.IV80_GL001464"/>
<feature type="transmembrane region" description="Helical" evidence="3">
    <location>
        <begin position="106"/>
        <end position="131"/>
    </location>
</feature>
<keyword evidence="3" id="KW-0812">Transmembrane</keyword>
<evidence type="ECO:0000259" key="4">
    <source>
        <dbReference type="PROSITE" id="PS50943"/>
    </source>
</evidence>
<dbReference type="AlphaFoldDB" id="A0A0R2IML2"/>